<gene>
    <name evidence="1" type="ORF">CTOB1V02_LOCUS17135</name>
</gene>
<dbReference type="AlphaFoldDB" id="A0A7R9A116"/>
<evidence type="ECO:0000313" key="1">
    <source>
        <dbReference type="EMBL" id="CAD7239320.1"/>
    </source>
</evidence>
<protein>
    <submittedName>
        <fullName evidence="1">Uncharacterized protein</fullName>
    </submittedName>
</protein>
<accession>A0A7R9A116</accession>
<sequence>EVPAVAVVAGEVPAEAEAVGEVPAEAEVVGEVPAAAEAVLAGEAQAAEVAGEGSRSKHEWFHSSWIPVSPAGFNSSPPHCCFFNGYIQKFRVEYLPCLSTNAQEDLHL</sequence>
<reference evidence="1" key="1">
    <citation type="submission" date="2020-11" db="EMBL/GenBank/DDBJ databases">
        <authorList>
            <person name="Tran Van P."/>
        </authorList>
    </citation>
    <scope>NUCLEOTIDE SEQUENCE</scope>
</reference>
<dbReference type="EMBL" id="OB722413">
    <property type="protein sequence ID" value="CAD7239320.1"/>
    <property type="molecule type" value="Genomic_DNA"/>
</dbReference>
<organism evidence="1">
    <name type="scientific">Cyprideis torosa</name>
    <dbReference type="NCBI Taxonomy" id="163714"/>
    <lineage>
        <taxon>Eukaryota</taxon>
        <taxon>Metazoa</taxon>
        <taxon>Ecdysozoa</taxon>
        <taxon>Arthropoda</taxon>
        <taxon>Crustacea</taxon>
        <taxon>Oligostraca</taxon>
        <taxon>Ostracoda</taxon>
        <taxon>Podocopa</taxon>
        <taxon>Podocopida</taxon>
        <taxon>Cytherocopina</taxon>
        <taxon>Cytheroidea</taxon>
        <taxon>Cytherideidae</taxon>
        <taxon>Cyprideis</taxon>
    </lineage>
</organism>
<name>A0A7R9A116_9CRUS</name>
<feature type="non-terminal residue" evidence="1">
    <location>
        <position position="108"/>
    </location>
</feature>
<proteinExistence type="predicted"/>